<protein>
    <submittedName>
        <fullName evidence="2">Xylose isomerase domain protein TIM barrel</fullName>
    </submittedName>
</protein>
<organism evidence="2">
    <name type="scientific">uncultured spirochete</name>
    <dbReference type="NCBI Taxonomy" id="156406"/>
    <lineage>
        <taxon>Bacteria</taxon>
        <taxon>Pseudomonadati</taxon>
        <taxon>Spirochaetota</taxon>
        <taxon>Spirochaetia</taxon>
        <taxon>Spirochaetales</taxon>
        <taxon>environmental samples</taxon>
    </lineage>
</organism>
<accession>A0A3P3XR81</accession>
<dbReference type="PANTHER" id="PTHR12110:SF53">
    <property type="entry name" value="BLR5974 PROTEIN"/>
    <property type="match status" value="1"/>
</dbReference>
<dbReference type="Gene3D" id="3.20.20.150">
    <property type="entry name" value="Divalent-metal-dependent TIM barrel enzymes"/>
    <property type="match status" value="1"/>
</dbReference>
<dbReference type="InterPro" id="IPR036237">
    <property type="entry name" value="Xyl_isomerase-like_sf"/>
</dbReference>
<reference evidence="2" key="1">
    <citation type="submission" date="2017-02" db="EMBL/GenBank/DDBJ databases">
        <authorList>
            <person name="Regsiter A."/>
            <person name="William W."/>
        </authorList>
    </citation>
    <scope>NUCLEOTIDE SEQUENCE</scope>
    <source>
        <strain evidence="2">BdmA 4</strain>
    </source>
</reference>
<gene>
    <name evidence="2" type="ORF">SPIRO4BDMA_50265</name>
</gene>
<dbReference type="GO" id="GO:0016853">
    <property type="term" value="F:isomerase activity"/>
    <property type="evidence" value="ECO:0007669"/>
    <property type="project" value="UniProtKB-KW"/>
</dbReference>
<dbReference type="InterPro" id="IPR013022">
    <property type="entry name" value="Xyl_isomerase-like_TIM-brl"/>
</dbReference>
<dbReference type="SUPFAM" id="SSF51658">
    <property type="entry name" value="Xylose isomerase-like"/>
    <property type="match status" value="1"/>
</dbReference>
<name>A0A3P3XR81_9SPIR</name>
<proteinExistence type="predicted"/>
<dbReference type="AlphaFoldDB" id="A0A3P3XR81"/>
<keyword evidence="2" id="KW-0413">Isomerase</keyword>
<evidence type="ECO:0000259" key="1">
    <source>
        <dbReference type="Pfam" id="PF01261"/>
    </source>
</evidence>
<dbReference type="PANTHER" id="PTHR12110">
    <property type="entry name" value="HYDROXYPYRUVATE ISOMERASE"/>
    <property type="match status" value="1"/>
</dbReference>
<sequence>MVDTVNRYSFSTAALYPRSASESLRLIAGAGFPHAELMPQCFADASESFAREAERIDIHVASVHYPLAMFSMLYNASPGMVAEARAFGVGLVRLCKLLGAEVLVIHPHEVQQDPRLKELIEHPIRGNILHLAEQCDKAGVLLVMENSPKGVGRTPEGLLSYIESLGAPLVRPAVDTTESCESDIDPAEFIKKAHPAHLHLSDHSGDKKHIPAGEGDTNWRAVAAALDACGYGGYYTLEPLYRYYLDNPEEKLARAHAFISGLIGD</sequence>
<feature type="domain" description="Xylose isomerase-like TIM barrel" evidence="1">
    <location>
        <begin position="25"/>
        <end position="258"/>
    </location>
</feature>
<dbReference type="InterPro" id="IPR050312">
    <property type="entry name" value="IolE/XylAMocC-like"/>
</dbReference>
<dbReference type="Pfam" id="PF01261">
    <property type="entry name" value="AP_endonuc_2"/>
    <property type="match status" value="1"/>
</dbReference>
<evidence type="ECO:0000313" key="2">
    <source>
        <dbReference type="EMBL" id="SLM18750.1"/>
    </source>
</evidence>
<dbReference type="EMBL" id="FWDO01000005">
    <property type="protein sequence ID" value="SLM18750.1"/>
    <property type="molecule type" value="Genomic_DNA"/>
</dbReference>